<evidence type="ECO:0000256" key="1">
    <source>
        <dbReference type="ARBA" id="ARBA00004496"/>
    </source>
</evidence>
<accession>A0A1Z4VRQ5</accession>
<dbReference type="InterPro" id="IPR007453">
    <property type="entry name" value="DsrC/TusE"/>
</dbReference>
<dbReference type="GO" id="GO:0005737">
    <property type="term" value="C:cytoplasm"/>
    <property type="evidence" value="ECO:0007669"/>
    <property type="project" value="UniProtKB-SubCell"/>
</dbReference>
<dbReference type="GO" id="GO:0002143">
    <property type="term" value="P:tRNA wobble position uridine thiolation"/>
    <property type="evidence" value="ECO:0007669"/>
    <property type="project" value="TreeGrafter"/>
</dbReference>
<feature type="region of interest" description="Disordered" evidence="4">
    <location>
        <begin position="90"/>
        <end position="114"/>
    </location>
</feature>
<dbReference type="PANTHER" id="PTHR37010">
    <property type="entry name" value="SULFURTRANSFERASE TUSE"/>
    <property type="match status" value="1"/>
</dbReference>
<evidence type="ECO:0000313" key="5">
    <source>
        <dbReference type="EMBL" id="BAZ94321.1"/>
    </source>
</evidence>
<protein>
    <recommendedName>
        <fullName evidence="3">Sulfurtransferase</fullName>
        <ecNumber evidence="3">2.8.1.-</ecNumber>
    </recommendedName>
</protein>
<evidence type="ECO:0000256" key="2">
    <source>
        <dbReference type="ARBA" id="ARBA00022490"/>
    </source>
</evidence>
<dbReference type="RefSeq" id="WP_096366425.1">
    <property type="nucleotide sequence ID" value="NZ_AP018052.1"/>
</dbReference>
<dbReference type="InterPro" id="IPR042072">
    <property type="entry name" value="DsrC-like_C"/>
</dbReference>
<dbReference type="Gene3D" id="1.10.10.370">
    <property type="entry name" value="DsrC-like protein, C-terminal domain"/>
    <property type="match status" value="1"/>
</dbReference>
<dbReference type="PIRSF" id="PIRSF006223">
    <property type="entry name" value="DsrC_TusE"/>
    <property type="match status" value="1"/>
</dbReference>
<dbReference type="SUPFAM" id="SSF69721">
    <property type="entry name" value="DsrC, the gamma subunit of dissimilatory sulfite reductase"/>
    <property type="match status" value="1"/>
</dbReference>
<dbReference type="InterPro" id="IPR043163">
    <property type="entry name" value="DsrC-like_N"/>
</dbReference>
<dbReference type="Pfam" id="PF04358">
    <property type="entry name" value="DsrC"/>
    <property type="match status" value="1"/>
</dbReference>
<gene>
    <name evidence="5" type="ORF">FOKN1_1941</name>
</gene>
<dbReference type="GO" id="GO:0016740">
    <property type="term" value="F:transferase activity"/>
    <property type="evidence" value="ECO:0007669"/>
    <property type="project" value="UniProtKB-KW"/>
</dbReference>
<dbReference type="AlphaFoldDB" id="A0A1Z4VRQ5"/>
<dbReference type="InterPro" id="IPR025526">
    <property type="entry name" value="DsrC-like_dom_sf"/>
</dbReference>
<evidence type="ECO:0000256" key="4">
    <source>
        <dbReference type="SAM" id="MobiDB-lite"/>
    </source>
</evidence>
<proteinExistence type="inferred from homology"/>
<comment type="subcellular location">
    <subcellularLocation>
        <location evidence="1">Cytoplasm</location>
    </subcellularLocation>
</comment>
<dbReference type="OrthoDB" id="9786347at2"/>
<organism evidence="5 6">
    <name type="scientific">Thiohalobacter thiocyanaticus</name>
    <dbReference type="NCBI Taxonomy" id="585455"/>
    <lineage>
        <taxon>Bacteria</taxon>
        <taxon>Pseudomonadati</taxon>
        <taxon>Pseudomonadota</taxon>
        <taxon>Gammaproteobacteria</taxon>
        <taxon>Thiohalobacterales</taxon>
        <taxon>Thiohalobacteraceae</taxon>
        <taxon>Thiohalobacter</taxon>
    </lineage>
</organism>
<evidence type="ECO:0000256" key="3">
    <source>
        <dbReference type="PIRNR" id="PIRNR006223"/>
    </source>
</evidence>
<dbReference type="KEGG" id="ttc:FOKN1_1941"/>
<dbReference type="EMBL" id="AP018052">
    <property type="protein sequence ID" value="BAZ94321.1"/>
    <property type="molecule type" value="Genomic_DNA"/>
</dbReference>
<evidence type="ECO:0000313" key="6">
    <source>
        <dbReference type="Proteomes" id="UP000218765"/>
    </source>
</evidence>
<comment type="similarity">
    <text evidence="3">Belongs to the dsrC/tusE family.</text>
</comment>
<dbReference type="Gene3D" id="3.30.1420.10">
    <property type="match status" value="1"/>
</dbReference>
<keyword evidence="6" id="KW-1185">Reference proteome</keyword>
<reference evidence="5 6" key="1">
    <citation type="submission" date="2017-05" db="EMBL/GenBank/DDBJ databases">
        <title>Thiocyanate degradation by Thiohalobacter thiocyanaticus FOKN1.</title>
        <authorList>
            <person name="Oshiki M."/>
            <person name="Fukushima T."/>
            <person name="Kawano S."/>
            <person name="Nakagawa J."/>
        </authorList>
    </citation>
    <scope>NUCLEOTIDE SEQUENCE [LARGE SCALE GENOMIC DNA]</scope>
    <source>
        <strain evidence="5 6">FOKN1</strain>
    </source>
</reference>
<dbReference type="Proteomes" id="UP000218765">
    <property type="component" value="Chromosome"/>
</dbReference>
<dbReference type="EC" id="2.8.1.-" evidence="3"/>
<keyword evidence="2" id="KW-0963">Cytoplasm</keyword>
<sequence length="114" mass="12952">MAYELNGKTIETNENGYLNDPNEWTEDLAQVIADAEGGIGQLSDQHWDIIHYLRDEYFNNNQNQPNDRTILKEMASKWGTKPTSKDMYALFPKMPSKQGGKVAGLPESRRKGGY</sequence>
<dbReference type="GO" id="GO:0097163">
    <property type="term" value="F:sulfur carrier activity"/>
    <property type="evidence" value="ECO:0007669"/>
    <property type="project" value="TreeGrafter"/>
</dbReference>
<name>A0A1Z4VRQ5_9GAMM</name>
<comment type="function">
    <text evidence="3">Part of a sulfur-relay system.</text>
</comment>
<dbReference type="PANTHER" id="PTHR37010:SF1">
    <property type="entry name" value="SULFURTRANSFERASE TUSE"/>
    <property type="match status" value="1"/>
</dbReference>
<keyword evidence="3" id="KW-0808">Transferase</keyword>
<dbReference type="NCBIfam" id="TIGR03342">
    <property type="entry name" value="dsrC_tusE_dsvC"/>
    <property type="match status" value="1"/>
</dbReference>